<dbReference type="CDD" id="cd13127">
    <property type="entry name" value="MATE_tuaB_like"/>
    <property type="match status" value="1"/>
</dbReference>
<feature type="transmembrane region" description="Helical" evidence="7">
    <location>
        <begin position="182"/>
        <end position="202"/>
    </location>
</feature>
<feature type="transmembrane region" description="Helical" evidence="7">
    <location>
        <begin position="125"/>
        <end position="145"/>
    </location>
</feature>
<name>A0A517N8R2_9BACT</name>
<sequence length="434" mass="47368">MMSVFIALGGSLMDSGLSQALIRLPDAKQVDFNTAFYSNICFGVLSYALLFLTAPLVANFYAEPRLTALIRVASISILISSLRTVQEAQLTRELNFRLKVLINLPSGIIAGLLAIGLALKGFGVWSLVAQSILTALLSTLLLWHFQKWRPTAVVSGSAFEAMFAFGYKLFLSGFLDTVFNNLYVVVIAKVFSGPVAGIYYFATRLADLVIQNLYTSIQAVTYPALATVQNDDKRLKSGFRKTIVLTTFALFPCMLLLAALAHPFIVFFLDSKWLPAATMLPLLCLAKTLYPVHAVNLAMLKVKGRSDLFLGLEIFKKLMITAVLFFSFRLGIQGILYGQILCSLLAFAPNSYFSSSLLGYTLKEQASDVLPNLALAMLVSIACYFASAQLDWAPFYKLVALGGGALITYAATAYFLSFQAVAIIASLKSKRIAS</sequence>
<feature type="transmembrane region" description="Helical" evidence="7">
    <location>
        <begin position="152"/>
        <end position="170"/>
    </location>
</feature>
<feature type="transmembrane region" description="Helical" evidence="7">
    <location>
        <begin position="36"/>
        <end position="61"/>
    </location>
</feature>
<dbReference type="Pfam" id="PF13440">
    <property type="entry name" value="Polysacc_synt_3"/>
    <property type="match status" value="1"/>
</dbReference>
<dbReference type="AlphaFoldDB" id="A0A517N8R2"/>
<evidence type="ECO:0000256" key="1">
    <source>
        <dbReference type="ARBA" id="ARBA00004651"/>
    </source>
</evidence>
<comment type="similarity">
    <text evidence="2">Belongs to the polysaccharide synthase family.</text>
</comment>
<keyword evidence="6 7" id="KW-0472">Membrane</keyword>
<evidence type="ECO:0000256" key="2">
    <source>
        <dbReference type="ARBA" id="ARBA00007430"/>
    </source>
</evidence>
<proteinExistence type="inferred from homology"/>
<dbReference type="PANTHER" id="PTHR30250">
    <property type="entry name" value="PST FAMILY PREDICTED COLANIC ACID TRANSPORTER"/>
    <property type="match status" value="1"/>
</dbReference>
<keyword evidence="9" id="KW-1185">Reference proteome</keyword>
<dbReference type="InterPro" id="IPR050833">
    <property type="entry name" value="Poly_Biosynth_Transport"/>
</dbReference>
<keyword evidence="5 7" id="KW-1133">Transmembrane helix</keyword>
<organism evidence="8 9">
    <name type="scientific">Rubripirellula lacrimiformis</name>
    <dbReference type="NCBI Taxonomy" id="1930273"/>
    <lineage>
        <taxon>Bacteria</taxon>
        <taxon>Pseudomonadati</taxon>
        <taxon>Planctomycetota</taxon>
        <taxon>Planctomycetia</taxon>
        <taxon>Pirellulales</taxon>
        <taxon>Pirellulaceae</taxon>
        <taxon>Rubripirellula</taxon>
    </lineage>
</organism>
<dbReference type="KEGG" id="rlc:K227x_19130"/>
<gene>
    <name evidence="8" type="primary">tuaB</name>
    <name evidence="8" type="ORF">K227x_19130</name>
</gene>
<comment type="subcellular location">
    <subcellularLocation>
        <location evidence="1">Cell membrane</location>
        <topology evidence="1">Multi-pass membrane protein</topology>
    </subcellularLocation>
</comment>
<feature type="transmembrane region" description="Helical" evidence="7">
    <location>
        <begin position="407"/>
        <end position="427"/>
    </location>
</feature>
<evidence type="ECO:0000256" key="3">
    <source>
        <dbReference type="ARBA" id="ARBA00022475"/>
    </source>
</evidence>
<keyword evidence="4 7" id="KW-0812">Transmembrane</keyword>
<dbReference type="PANTHER" id="PTHR30250:SF10">
    <property type="entry name" value="LIPOPOLYSACCHARIDE BIOSYNTHESIS PROTEIN WZXC"/>
    <property type="match status" value="1"/>
</dbReference>
<evidence type="ECO:0000256" key="7">
    <source>
        <dbReference type="SAM" id="Phobius"/>
    </source>
</evidence>
<evidence type="ECO:0000256" key="4">
    <source>
        <dbReference type="ARBA" id="ARBA00022692"/>
    </source>
</evidence>
<dbReference type="EMBL" id="CP036525">
    <property type="protein sequence ID" value="QDT03529.1"/>
    <property type="molecule type" value="Genomic_DNA"/>
</dbReference>
<evidence type="ECO:0000256" key="6">
    <source>
        <dbReference type="ARBA" id="ARBA00023136"/>
    </source>
</evidence>
<evidence type="ECO:0000313" key="8">
    <source>
        <dbReference type="EMBL" id="QDT03529.1"/>
    </source>
</evidence>
<reference evidence="8 9" key="1">
    <citation type="submission" date="2019-02" db="EMBL/GenBank/DDBJ databases">
        <title>Deep-cultivation of Planctomycetes and their phenomic and genomic characterization uncovers novel biology.</title>
        <authorList>
            <person name="Wiegand S."/>
            <person name="Jogler M."/>
            <person name="Boedeker C."/>
            <person name="Pinto D."/>
            <person name="Vollmers J."/>
            <person name="Rivas-Marin E."/>
            <person name="Kohn T."/>
            <person name="Peeters S.H."/>
            <person name="Heuer A."/>
            <person name="Rast P."/>
            <person name="Oberbeckmann S."/>
            <person name="Bunk B."/>
            <person name="Jeske O."/>
            <person name="Meyerdierks A."/>
            <person name="Storesund J.E."/>
            <person name="Kallscheuer N."/>
            <person name="Luecker S."/>
            <person name="Lage O.M."/>
            <person name="Pohl T."/>
            <person name="Merkel B.J."/>
            <person name="Hornburger P."/>
            <person name="Mueller R.-W."/>
            <person name="Bruemmer F."/>
            <person name="Labrenz M."/>
            <person name="Spormann A.M."/>
            <person name="Op den Camp H."/>
            <person name="Overmann J."/>
            <person name="Amann R."/>
            <person name="Jetten M.S.M."/>
            <person name="Mascher T."/>
            <person name="Medema M.H."/>
            <person name="Devos D.P."/>
            <person name="Kaster A.-K."/>
            <person name="Ovreas L."/>
            <person name="Rohde M."/>
            <person name="Galperin M.Y."/>
            <person name="Jogler C."/>
        </authorList>
    </citation>
    <scope>NUCLEOTIDE SEQUENCE [LARGE SCALE GENOMIC DNA]</scope>
    <source>
        <strain evidence="8 9">K22_7</strain>
    </source>
</reference>
<evidence type="ECO:0000313" key="9">
    <source>
        <dbReference type="Proteomes" id="UP000318538"/>
    </source>
</evidence>
<feature type="transmembrane region" description="Helical" evidence="7">
    <location>
        <begin position="273"/>
        <end position="293"/>
    </location>
</feature>
<feature type="transmembrane region" description="Helical" evidence="7">
    <location>
        <begin position="314"/>
        <end position="332"/>
    </location>
</feature>
<dbReference type="GO" id="GO:0005886">
    <property type="term" value="C:plasma membrane"/>
    <property type="evidence" value="ECO:0007669"/>
    <property type="project" value="UniProtKB-SubCell"/>
</dbReference>
<feature type="transmembrane region" description="Helical" evidence="7">
    <location>
        <begin position="338"/>
        <end position="362"/>
    </location>
</feature>
<feature type="transmembrane region" description="Helical" evidence="7">
    <location>
        <begin position="100"/>
        <end position="119"/>
    </location>
</feature>
<protein>
    <submittedName>
        <fullName evidence="8">Teichuronic acid biosynthesis protein TuaB</fullName>
    </submittedName>
</protein>
<evidence type="ECO:0000256" key="5">
    <source>
        <dbReference type="ARBA" id="ARBA00022989"/>
    </source>
</evidence>
<accession>A0A517N8R2</accession>
<dbReference type="Proteomes" id="UP000318538">
    <property type="component" value="Chromosome"/>
</dbReference>
<feature type="transmembrane region" description="Helical" evidence="7">
    <location>
        <begin position="369"/>
        <end position="387"/>
    </location>
</feature>
<keyword evidence="3" id="KW-1003">Cell membrane</keyword>
<feature type="transmembrane region" description="Helical" evidence="7">
    <location>
        <begin position="243"/>
        <end position="267"/>
    </location>
</feature>